<sequence>MGANEVMHPHPSSDSAYRIGGGEETHTFHLYIGEATITLQDIEVMLQIAGTRHTEIKHTFGQALPSIADDANEAISHNYLRQQVDATRMTDSRRPTSSSIYRDQLDNMVVDQELEMIAFSDAAKT</sequence>
<evidence type="ECO:0000313" key="2">
    <source>
        <dbReference type="Proteomes" id="UP000823775"/>
    </source>
</evidence>
<gene>
    <name evidence="1" type="ORF">HAX54_047469</name>
</gene>
<protein>
    <submittedName>
        <fullName evidence="1">Uncharacterized protein</fullName>
    </submittedName>
</protein>
<accession>A0ABS8ST61</accession>
<dbReference type="EMBL" id="JACEIK010000767">
    <property type="protein sequence ID" value="MCD7461965.1"/>
    <property type="molecule type" value="Genomic_DNA"/>
</dbReference>
<name>A0ABS8ST61_DATST</name>
<comment type="caution">
    <text evidence="1">The sequence shown here is derived from an EMBL/GenBank/DDBJ whole genome shotgun (WGS) entry which is preliminary data.</text>
</comment>
<evidence type="ECO:0000313" key="1">
    <source>
        <dbReference type="EMBL" id="MCD7461965.1"/>
    </source>
</evidence>
<dbReference type="Proteomes" id="UP000823775">
    <property type="component" value="Unassembled WGS sequence"/>
</dbReference>
<proteinExistence type="predicted"/>
<keyword evidence="2" id="KW-1185">Reference proteome</keyword>
<organism evidence="1 2">
    <name type="scientific">Datura stramonium</name>
    <name type="common">Jimsonweed</name>
    <name type="synonym">Common thornapple</name>
    <dbReference type="NCBI Taxonomy" id="4076"/>
    <lineage>
        <taxon>Eukaryota</taxon>
        <taxon>Viridiplantae</taxon>
        <taxon>Streptophyta</taxon>
        <taxon>Embryophyta</taxon>
        <taxon>Tracheophyta</taxon>
        <taxon>Spermatophyta</taxon>
        <taxon>Magnoliopsida</taxon>
        <taxon>eudicotyledons</taxon>
        <taxon>Gunneridae</taxon>
        <taxon>Pentapetalae</taxon>
        <taxon>asterids</taxon>
        <taxon>lamiids</taxon>
        <taxon>Solanales</taxon>
        <taxon>Solanaceae</taxon>
        <taxon>Solanoideae</taxon>
        <taxon>Datureae</taxon>
        <taxon>Datura</taxon>
    </lineage>
</organism>
<reference evidence="1 2" key="1">
    <citation type="journal article" date="2021" name="BMC Genomics">
        <title>Datura genome reveals duplications of psychoactive alkaloid biosynthetic genes and high mutation rate following tissue culture.</title>
        <authorList>
            <person name="Rajewski A."/>
            <person name="Carter-House D."/>
            <person name="Stajich J."/>
            <person name="Litt A."/>
        </authorList>
    </citation>
    <scope>NUCLEOTIDE SEQUENCE [LARGE SCALE GENOMIC DNA]</scope>
    <source>
        <strain evidence="1">AR-01</strain>
    </source>
</reference>